<gene>
    <name evidence="2" type="ORF">GCM10007362_27480</name>
</gene>
<comment type="caution">
    <text evidence="2">The sequence shown here is derived from an EMBL/GenBank/DDBJ whole genome shotgun (WGS) entry which is preliminary data.</text>
</comment>
<evidence type="ECO:0000313" key="3">
    <source>
        <dbReference type="Proteomes" id="UP000605427"/>
    </source>
</evidence>
<keyword evidence="3" id="KW-1185">Reference proteome</keyword>
<evidence type="ECO:0000313" key="2">
    <source>
        <dbReference type="EMBL" id="GGH79934.1"/>
    </source>
</evidence>
<protein>
    <submittedName>
        <fullName evidence="2">Uncharacterized protein</fullName>
    </submittedName>
</protein>
<evidence type="ECO:0000256" key="1">
    <source>
        <dbReference type="SAM" id="Phobius"/>
    </source>
</evidence>
<dbReference type="RefSeq" id="WP_172244379.1">
    <property type="nucleotide sequence ID" value="NZ_BMDD01000003.1"/>
</dbReference>
<feature type="transmembrane region" description="Helical" evidence="1">
    <location>
        <begin position="7"/>
        <end position="28"/>
    </location>
</feature>
<keyword evidence="1" id="KW-0812">Transmembrane</keyword>
<organism evidence="2 3">
    <name type="scientific">Saccharibacillus endophyticus</name>
    <dbReference type="NCBI Taxonomy" id="2060666"/>
    <lineage>
        <taxon>Bacteria</taxon>
        <taxon>Bacillati</taxon>
        <taxon>Bacillota</taxon>
        <taxon>Bacilli</taxon>
        <taxon>Bacillales</taxon>
        <taxon>Paenibacillaceae</taxon>
        <taxon>Saccharibacillus</taxon>
    </lineage>
</organism>
<dbReference type="EMBL" id="BMDD01000003">
    <property type="protein sequence ID" value="GGH79934.1"/>
    <property type="molecule type" value="Genomic_DNA"/>
</dbReference>
<accession>A0ABQ1ZUX8</accession>
<keyword evidence="1" id="KW-1133">Transmembrane helix</keyword>
<dbReference type="PROSITE" id="PS51257">
    <property type="entry name" value="PROKAR_LIPOPROTEIN"/>
    <property type="match status" value="1"/>
</dbReference>
<reference evidence="3" key="1">
    <citation type="journal article" date="2019" name="Int. J. Syst. Evol. Microbiol.">
        <title>The Global Catalogue of Microorganisms (GCM) 10K type strain sequencing project: providing services to taxonomists for standard genome sequencing and annotation.</title>
        <authorList>
            <consortium name="The Broad Institute Genomics Platform"/>
            <consortium name="The Broad Institute Genome Sequencing Center for Infectious Disease"/>
            <person name="Wu L."/>
            <person name="Ma J."/>
        </authorList>
    </citation>
    <scope>NUCLEOTIDE SEQUENCE [LARGE SCALE GENOMIC DNA]</scope>
    <source>
        <strain evidence="3">CCM 8702</strain>
    </source>
</reference>
<proteinExistence type="predicted"/>
<dbReference type="Proteomes" id="UP000605427">
    <property type="component" value="Unassembled WGS sequence"/>
</dbReference>
<name>A0ABQ1ZUX8_9BACL</name>
<keyword evidence="1" id="KW-0472">Membrane</keyword>
<sequence length="219" mass="24510">MNRKKAAYAILSGLIACVFAIVGVRYFVTGSLPFQSTNIESATSVPDPLIKEKQIVQYGFPKFNRDASYIGFAELDALEEHSDIIAVGTLVLPFEERENTTSRYEDGVMQDFATLTEFAVETVLKDPGEVVQNGQVSFYEPIAFANNMQGSKALFSIANYRELQYGERYIVFLSDNGQGGYSVINMSNGTFNMNKTDRTSGDPTHHRLMTQIFDKYDLE</sequence>